<dbReference type="InParanoid" id="A0A165BIW0"/>
<evidence type="ECO:0000256" key="3">
    <source>
        <dbReference type="SAM" id="MobiDB-lite"/>
    </source>
</evidence>
<evidence type="ECO:0000256" key="1">
    <source>
        <dbReference type="ARBA" id="ARBA00022737"/>
    </source>
</evidence>
<dbReference type="OrthoDB" id="5370059at2759"/>
<dbReference type="PANTHER" id="PTHR22870:SF466">
    <property type="entry name" value="ANKYRIN REPEAT-CONTAINING PROTEIN"/>
    <property type="match status" value="1"/>
</dbReference>
<accession>A0A165BIW0</accession>
<feature type="repeat" description="RCC1" evidence="2">
    <location>
        <begin position="317"/>
        <end position="371"/>
    </location>
</feature>
<proteinExistence type="predicted"/>
<feature type="repeat" description="RCC1" evidence="2">
    <location>
        <begin position="396"/>
        <end position="452"/>
    </location>
</feature>
<protein>
    <submittedName>
        <fullName evidence="4">RCC1/BLIP-II</fullName>
    </submittedName>
</protein>
<keyword evidence="5" id="KW-1185">Reference proteome</keyword>
<dbReference type="AlphaFoldDB" id="A0A165BIW0"/>
<dbReference type="Pfam" id="PF00415">
    <property type="entry name" value="RCC1"/>
    <property type="match status" value="1"/>
</dbReference>
<organism evidence="4 5">
    <name type="scientific">Laetiporus sulphureus 93-53</name>
    <dbReference type="NCBI Taxonomy" id="1314785"/>
    <lineage>
        <taxon>Eukaryota</taxon>
        <taxon>Fungi</taxon>
        <taxon>Dikarya</taxon>
        <taxon>Basidiomycota</taxon>
        <taxon>Agaricomycotina</taxon>
        <taxon>Agaricomycetes</taxon>
        <taxon>Polyporales</taxon>
        <taxon>Laetiporus</taxon>
    </lineage>
</organism>
<dbReference type="Gene3D" id="2.130.10.30">
    <property type="entry name" value="Regulator of chromosome condensation 1/beta-lactamase-inhibitor protein II"/>
    <property type="match status" value="2"/>
</dbReference>
<dbReference type="Pfam" id="PF13540">
    <property type="entry name" value="RCC1_2"/>
    <property type="match status" value="2"/>
</dbReference>
<dbReference type="PROSITE" id="PS00626">
    <property type="entry name" value="RCC1_2"/>
    <property type="match status" value="2"/>
</dbReference>
<dbReference type="Proteomes" id="UP000076871">
    <property type="component" value="Unassembled WGS sequence"/>
</dbReference>
<gene>
    <name evidence="4" type="ORF">LAESUDRAFT_752807</name>
</gene>
<evidence type="ECO:0000256" key="2">
    <source>
        <dbReference type="PROSITE-ProRule" id="PRU00235"/>
    </source>
</evidence>
<dbReference type="InterPro" id="IPR000408">
    <property type="entry name" value="Reg_chr_condens"/>
</dbReference>
<feature type="repeat" description="RCC1" evidence="2">
    <location>
        <begin position="4"/>
        <end position="64"/>
    </location>
</feature>
<name>A0A165BIW0_9APHY</name>
<dbReference type="PANTHER" id="PTHR22870">
    <property type="entry name" value="REGULATOR OF CHROMOSOME CONDENSATION"/>
    <property type="match status" value="1"/>
</dbReference>
<evidence type="ECO:0000313" key="4">
    <source>
        <dbReference type="EMBL" id="KZT01141.1"/>
    </source>
</evidence>
<dbReference type="PROSITE" id="PS50012">
    <property type="entry name" value="RCC1_3"/>
    <property type="match status" value="4"/>
</dbReference>
<dbReference type="InterPro" id="IPR051210">
    <property type="entry name" value="Ub_ligase/GEF_domain"/>
</dbReference>
<reference evidence="4 5" key="1">
    <citation type="journal article" date="2016" name="Mol. Biol. Evol.">
        <title>Comparative Genomics of Early-Diverging Mushroom-Forming Fungi Provides Insights into the Origins of Lignocellulose Decay Capabilities.</title>
        <authorList>
            <person name="Nagy L.G."/>
            <person name="Riley R."/>
            <person name="Tritt A."/>
            <person name="Adam C."/>
            <person name="Daum C."/>
            <person name="Floudas D."/>
            <person name="Sun H."/>
            <person name="Yadav J.S."/>
            <person name="Pangilinan J."/>
            <person name="Larsson K.H."/>
            <person name="Matsuura K."/>
            <person name="Barry K."/>
            <person name="Labutti K."/>
            <person name="Kuo R."/>
            <person name="Ohm R.A."/>
            <person name="Bhattacharya S.S."/>
            <person name="Shirouzu T."/>
            <person name="Yoshinaga Y."/>
            <person name="Martin F.M."/>
            <person name="Grigoriev I.V."/>
            <person name="Hibbett D.S."/>
        </authorList>
    </citation>
    <scope>NUCLEOTIDE SEQUENCE [LARGE SCALE GENOMIC DNA]</scope>
    <source>
        <strain evidence="4 5">93-53</strain>
    </source>
</reference>
<feature type="region of interest" description="Disordered" evidence="3">
    <location>
        <begin position="72"/>
        <end position="92"/>
    </location>
</feature>
<dbReference type="EMBL" id="KV427669">
    <property type="protein sequence ID" value="KZT01141.1"/>
    <property type="molecule type" value="Genomic_DNA"/>
</dbReference>
<dbReference type="InterPro" id="IPR009091">
    <property type="entry name" value="RCC1/BLIP-II"/>
</dbReference>
<feature type="repeat" description="RCC1" evidence="2">
    <location>
        <begin position="212"/>
        <end position="274"/>
    </location>
</feature>
<sequence>MPSLSLLSAGSNARGQLATGNDEDAHLFAPCIFAGHSPGILPLGTRAVTQIACGSNHTLVLLSTSQGSQVWGSGDGRKGQLGPSHLADSGPASTSHFRRLDFGLHSRGRYLEGYSPRLIASGWETSYVVLSCAGRDDVLISMGADDYGNLGVGGVKEKTVGRDPIHVVDLQLLFDTELGNVDRTFTIRSLATGPHHIVIQVNLALKNGTSTQYLVGWGAARHGQVGYATGSSQKLPLFYTSPRIIALGLDDVQGLGSIQSIAAGNQHSVFLHSSGRLSALGSNRKAQLRGLGTLKDVISVGCTWHGTYATVRNTSGYLIMATGSHSRGQLGRGVVRDAVSLGSVDFPFPPSSHRLVKVACGSEHVLSLFELIGMEDFAPSSGDLISQDSETRAPRMEVWGWGWNEHGNLGMGSTTDVDVPVLIWPPADPSEYGGRAVDIWCGNGTSWIVIEQRK</sequence>
<keyword evidence="1" id="KW-0677">Repeat</keyword>
<evidence type="ECO:0000313" key="5">
    <source>
        <dbReference type="Proteomes" id="UP000076871"/>
    </source>
</evidence>
<dbReference type="STRING" id="1314785.A0A165BIW0"/>
<dbReference type="FunCoup" id="A0A165BIW0">
    <property type="interactions" value="29"/>
</dbReference>
<dbReference type="GeneID" id="63828774"/>
<dbReference type="SUPFAM" id="SSF50985">
    <property type="entry name" value="RCC1/BLIP-II"/>
    <property type="match status" value="1"/>
</dbReference>
<dbReference type="RefSeq" id="XP_040758881.1">
    <property type="nucleotide sequence ID" value="XM_040911746.1"/>
</dbReference>